<dbReference type="EC" id="2.8.1.7" evidence="9"/>
<dbReference type="Proteomes" id="UP000282654">
    <property type="component" value="Unassembled WGS sequence"/>
</dbReference>
<keyword evidence="12" id="KW-1185">Reference proteome</keyword>
<dbReference type="HAMAP" id="MF_00331">
    <property type="entry name" value="Cys_desulf_IscS"/>
    <property type="match status" value="1"/>
</dbReference>
<dbReference type="InterPro" id="IPR015422">
    <property type="entry name" value="PyrdxlP-dep_Trfase_small"/>
</dbReference>
<comment type="subunit">
    <text evidence="9">Homodimer. Forms a heterotetramer with IscU, interacts with other sulfur acceptors.</text>
</comment>
<sequence>MVYLDYIAAAPVLPEVYEAMLPYFTEHWGNPSSIHELGEKAREALEKARAQVADLIGAAPEEIIFTSCGTEANNFALKGIAWAHQNRGKHIVISSVEHFSIMHCAKTLERWGFEVTRLPVDSYGMVNPADVEKALRPDTILVSVMHANNEVGTIQPIAEIGRLCRERNVLFHTDAVATVGLIPVNVEELNVDLLTLSANTFYGPKGAAALYLRKGVRIQPLLDGGIQERGLRAGTENVPAIVGMGVAAAIAKKETNSRIRHLQALRDRLIEELPKRIPDTILLGHPHQRLPNNVSVAIEYVEGESMLLFMDMAGIRISSGSACVSRSLKVSHVMLAMGISAATAQGSLVFTLGIHNTEKDVDRVLAALPPVVQRLREMSPLYHKAKRAQASKQLSGGGHSVQR</sequence>
<dbReference type="OrthoDB" id="9808002at2"/>
<evidence type="ECO:0000256" key="9">
    <source>
        <dbReference type="HAMAP-Rule" id="MF_00331"/>
    </source>
</evidence>
<feature type="binding site" evidence="9">
    <location>
        <position position="149"/>
    </location>
    <ligand>
        <name>pyridoxal 5'-phosphate</name>
        <dbReference type="ChEBI" id="CHEBI:597326"/>
    </ligand>
</feature>
<dbReference type="UniPathway" id="UPA00266"/>
<dbReference type="GO" id="GO:0046872">
    <property type="term" value="F:metal ion binding"/>
    <property type="evidence" value="ECO:0007669"/>
    <property type="project" value="UniProtKB-KW"/>
</dbReference>
<dbReference type="GO" id="GO:0044571">
    <property type="term" value="P:[2Fe-2S] cluster assembly"/>
    <property type="evidence" value="ECO:0007669"/>
    <property type="project" value="UniProtKB-UniRule"/>
</dbReference>
<evidence type="ECO:0000256" key="7">
    <source>
        <dbReference type="ARBA" id="ARBA00023014"/>
    </source>
</evidence>
<dbReference type="SUPFAM" id="SSF53383">
    <property type="entry name" value="PLP-dependent transferases"/>
    <property type="match status" value="1"/>
</dbReference>
<evidence type="ECO:0000256" key="3">
    <source>
        <dbReference type="ARBA" id="ARBA00022679"/>
    </source>
</evidence>
<comment type="caution">
    <text evidence="11">The sequence shown here is derived from an EMBL/GenBank/DDBJ whole genome shotgun (WGS) entry which is preliminary data.</text>
</comment>
<comment type="similarity">
    <text evidence="2 9">Belongs to the class-V pyridoxal-phosphate-dependent aminotransferase family. NifS/IscS subfamily.</text>
</comment>
<dbReference type="FunFam" id="3.40.640.10:FF:000084">
    <property type="entry name" value="IscS-like cysteine desulfurase"/>
    <property type="match status" value="1"/>
</dbReference>
<dbReference type="GO" id="GO:0030170">
    <property type="term" value="F:pyridoxal phosphate binding"/>
    <property type="evidence" value="ECO:0007669"/>
    <property type="project" value="UniProtKB-UniRule"/>
</dbReference>
<protein>
    <recommendedName>
        <fullName evidence="9">Cysteine desulfurase IscS</fullName>
        <ecNumber evidence="9">2.8.1.7</ecNumber>
    </recommendedName>
</protein>
<dbReference type="Gene3D" id="3.40.640.10">
    <property type="entry name" value="Type I PLP-dependent aspartate aminotransferase-like (Major domain)"/>
    <property type="match status" value="1"/>
</dbReference>
<dbReference type="PIRSF" id="PIRSF005572">
    <property type="entry name" value="NifS"/>
    <property type="match status" value="1"/>
</dbReference>
<evidence type="ECO:0000259" key="10">
    <source>
        <dbReference type="Pfam" id="PF00266"/>
    </source>
</evidence>
<evidence type="ECO:0000313" key="11">
    <source>
        <dbReference type="EMBL" id="RPF46741.1"/>
    </source>
</evidence>
<dbReference type="RefSeq" id="WP_123928895.1">
    <property type="nucleotide sequence ID" value="NZ_RKRE01000002.1"/>
</dbReference>
<reference evidence="11 12" key="1">
    <citation type="submission" date="2018-11" db="EMBL/GenBank/DDBJ databases">
        <title>Genomic Encyclopedia of Type Strains, Phase IV (KMG-IV): sequencing the most valuable type-strain genomes for metagenomic binning, comparative biology and taxonomic classification.</title>
        <authorList>
            <person name="Goeker M."/>
        </authorList>
    </citation>
    <scope>NUCLEOTIDE SEQUENCE [LARGE SCALE GENOMIC DNA]</scope>
    <source>
        <strain evidence="11 12">DSM 102936</strain>
    </source>
</reference>
<dbReference type="Gene3D" id="3.90.1150.10">
    <property type="entry name" value="Aspartate Aminotransferase, domain 1"/>
    <property type="match status" value="1"/>
</dbReference>
<feature type="binding site" evidence="9">
    <location>
        <position position="235"/>
    </location>
    <ligand>
        <name>pyridoxal 5'-phosphate</name>
        <dbReference type="ChEBI" id="CHEBI:597326"/>
    </ligand>
</feature>
<dbReference type="GO" id="GO:0031071">
    <property type="term" value="F:cysteine desulfurase activity"/>
    <property type="evidence" value="ECO:0007669"/>
    <property type="project" value="UniProtKB-UniRule"/>
</dbReference>
<dbReference type="NCBIfam" id="NF002806">
    <property type="entry name" value="PRK02948.1"/>
    <property type="match status" value="1"/>
</dbReference>
<dbReference type="AlphaFoldDB" id="A0A3N5BSJ8"/>
<evidence type="ECO:0000256" key="8">
    <source>
        <dbReference type="ARBA" id="ARBA00050776"/>
    </source>
</evidence>
<evidence type="ECO:0000256" key="6">
    <source>
        <dbReference type="ARBA" id="ARBA00023004"/>
    </source>
</evidence>
<dbReference type="InterPro" id="IPR000192">
    <property type="entry name" value="Aminotrans_V_dom"/>
</dbReference>
<keyword evidence="7 9" id="KW-0411">Iron-sulfur</keyword>
<comment type="caution">
    <text evidence="9">Lacks conserved residue(s) required for the propagation of feature annotation.</text>
</comment>
<evidence type="ECO:0000256" key="2">
    <source>
        <dbReference type="ARBA" id="ARBA00006490"/>
    </source>
</evidence>
<proteinExistence type="inferred from homology"/>
<keyword evidence="6 9" id="KW-0408">Iron</keyword>
<name>A0A3N5BSJ8_9THEO</name>
<dbReference type="PANTHER" id="PTHR11601">
    <property type="entry name" value="CYSTEINE DESULFURYLASE FAMILY MEMBER"/>
    <property type="match status" value="1"/>
</dbReference>
<keyword evidence="4 9" id="KW-0479">Metal-binding</keyword>
<evidence type="ECO:0000256" key="5">
    <source>
        <dbReference type="ARBA" id="ARBA00022898"/>
    </source>
</evidence>
<evidence type="ECO:0000256" key="1">
    <source>
        <dbReference type="ARBA" id="ARBA00001933"/>
    </source>
</evidence>
<dbReference type="InterPro" id="IPR016454">
    <property type="entry name" value="Cysteine_dSase"/>
</dbReference>
<accession>A0A3N5BSJ8</accession>
<evidence type="ECO:0000313" key="12">
    <source>
        <dbReference type="Proteomes" id="UP000282654"/>
    </source>
</evidence>
<dbReference type="InterPro" id="IPR015424">
    <property type="entry name" value="PyrdxlP-dep_Trfase"/>
</dbReference>
<feature type="domain" description="Aminotransferase class V" evidence="10">
    <location>
        <begin position="2"/>
        <end position="364"/>
    </location>
</feature>
<dbReference type="GO" id="GO:0051537">
    <property type="term" value="F:2 iron, 2 sulfur cluster binding"/>
    <property type="evidence" value="ECO:0007669"/>
    <property type="project" value="UniProtKB-UniRule"/>
</dbReference>
<gene>
    <name evidence="9" type="primary">iscS</name>
    <name evidence="11" type="ORF">EDD75_0998</name>
</gene>
<keyword evidence="9" id="KW-0001">2Fe-2S</keyword>
<dbReference type="PANTHER" id="PTHR11601:SF34">
    <property type="entry name" value="CYSTEINE DESULFURASE"/>
    <property type="match status" value="1"/>
</dbReference>
<comment type="subcellular location">
    <subcellularLocation>
        <location evidence="9">Cytoplasm</location>
    </subcellularLocation>
</comment>
<dbReference type="GO" id="GO:0005737">
    <property type="term" value="C:cytoplasm"/>
    <property type="evidence" value="ECO:0007669"/>
    <property type="project" value="UniProtKB-SubCell"/>
</dbReference>
<comment type="catalytic activity">
    <reaction evidence="8 9">
        <text>(sulfur carrier)-H + L-cysteine = (sulfur carrier)-SH + L-alanine</text>
        <dbReference type="Rhea" id="RHEA:43892"/>
        <dbReference type="Rhea" id="RHEA-COMP:14737"/>
        <dbReference type="Rhea" id="RHEA-COMP:14739"/>
        <dbReference type="ChEBI" id="CHEBI:29917"/>
        <dbReference type="ChEBI" id="CHEBI:35235"/>
        <dbReference type="ChEBI" id="CHEBI:57972"/>
        <dbReference type="ChEBI" id="CHEBI:64428"/>
        <dbReference type="EC" id="2.8.1.7"/>
    </reaction>
</comment>
<feature type="active site" description="Cysteine persulfide intermediate" evidence="9">
    <location>
        <position position="323"/>
    </location>
</feature>
<dbReference type="InterPro" id="IPR010240">
    <property type="entry name" value="Cys_deSase_IscS"/>
</dbReference>
<dbReference type="Pfam" id="PF00266">
    <property type="entry name" value="Aminotran_5"/>
    <property type="match status" value="1"/>
</dbReference>
<keyword evidence="5 9" id="KW-0663">Pyridoxal phosphate</keyword>
<keyword evidence="3 9" id="KW-0808">Transferase</keyword>
<comment type="function">
    <text evidence="9">Master enzyme that delivers sulfur to a number of partners involved in Fe-S cluster assembly, tRNA modification or cofactor biosynthesis. Catalyzes the removal of elemental sulfur atoms from cysteine to produce alanine. Functions as a sulfur delivery protein for Fe-S cluster synthesis onto IscU, an Fe-S scaffold assembly protein, as well as other S acceptor proteins.</text>
</comment>
<dbReference type="InterPro" id="IPR015421">
    <property type="entry name" value="PyrdxlP-dep_Trfase_major"/>
</dbReference>
<keyword evidence="9" id="KW-0963">Cytoplasm</keyword>
<comment type="cofactor">
    <cofactor evidence="1 9">
        <name>pyridoxal 5'-phosphate</name>
        <dbReference type="ChEBI" id="CHEBI:597326"/>
    </cofactor>
</comment>
<feature type="binding site" evidence="9">
    <location>
        <begin position="69"/>
        <end position="70"/>
    </location>
    <ligand>
        <name>pyridoxal 5'-phosphate</name>
        <dbReference type="ChEBI" id="CHEBI:597326"/>
    </ligand>
</feature>
<feature type="binding site" description="via persulfide group" evidence="9">
    <location>
        <position position="323"/>
    </location>
    <ligand>
        <name>[2Fe-2S] cluster</name>
        <dbReference type="ChEBI" id="CHEBI:190135"/>
        <note>ligand shared with IscU</note>
    </ligand>
</feature>
<comment type="pathway">
    <text evidence="9">Cofactor biosynthesis; iron-sulfur cluster biosynthesis.</text>
</comment>
<organism evidence="11 12">
    <name type="scientific">Thermodesulfitimonas autotrophica</name>
    <dbReference type="NCBI Taxonomy" id="1894989"/>
    <lineage>
        <taxon>Bacteria</taxon>
        <taxon>Bacillati</taxon>
        <taxon>Bacillota</taxon>
        <taxon>Clostridia</taxon>
        <taxon>Thermoanaerobacterales</taxon>
        <taxon>Thermoanaerobacteraceae</taxon>
        <taxon>Thermodesulfitimonas</taxon>
    </lineage>
</organism>
<dbReference type="EMBL" id="RKRE01000002">
    <property type="protein sequence ID" value="RPF46741.1"/>
    <property type="molecule type" value="Genomic_DNA"/>
</dbReference>
<evidence type="ECO:0000256" key="4">
    <source>
        <dbReference type="ARBA" id="ARBA00022723"/>
    </source>
</evidence>